<accession>V6LX26</accession>
<reference evidence="1" key="1">
    <citation type="journal article" date="2014" name="PLoS Genet.">
        <title>The Genome of Spironucleus salmonicida Highlights a Fish Pathogen Adapted to Fluctuating Environments.</title>
        <authorList>
            <person name="Xu F."/>
            <person name="Jerlstrom-Hultqvist J."/>
            <person name="Einarsson E."/>
            <person name="Astvaldsson A."/>
            <person name="Svard S.G."/>
            <person name="Andersson J.O."/>
        </authorList>
    </citation>
    <scope>NUCLEOTIDE SEQUENCE</scope>
</reference>
<dbReference type="EMBL" id="KI545996">
    <property type="protein sequence ID" value="EST48261.1"/>
    <property type="molecule type" value="Genomic_DNA"/>
</dbReference>
<protein>
    <submittedName>
        <fullName evidence="1">Uncharacterized protein</fullName>
    </submittedName>
</protein>
<gene>
    <name evidence="1" type="ORF">SS50377_fx094</name>
</gene>
<organism evidence="1">
    <name type="scientific">Spironucleus salmonicida</name>
    <dbReference type="NCBI Taxonomy" id="348837"/>
    <lineage>
        <taxon>Eukaryota</taxon>
        <taxon>Metamonada</taxon>
        <taxon>Diplomonadida</taxon>
        <taxon>Hexamitidae</taxon>
        <taxon>Hexamitinae</taxon>
        <taxon>Spironucleus</taxon>
    </lineage>
</organism>
<name>V6LX26_9EUKA</name>
<proteinExistence type="predicted"/>
<evidence type="ECO:0000313" key="1">
    <source>
        <dbReference type="EMBL" id="EST48261.1"/>
    </source>
</evidence>
<sequence>MKQIQFIKQNKFQSLSQYLHKIQTHQLVLQQRLSKNLILPDKIILIPMNQIQLYYKHNNMLLFSQISCMNNYNLFFSFIKQILFTLITLQRLSIKIPNLSLEQVFIDSFNQPYIKLLSDDLNQQFSYFNFTNNLELTFDEVQCAKFNENVIQFFQLLVKQFFEQNISNAIHQFAQHSTSTAQIFSIVCYIEILYQKSQINKIFLVRNVQFFNSLNMFQSYFTKQVSMFVKTEFFISLIYHIQINSLLSKQLQIDIKQETLQDCNKYQQLISVGQQSFTKPQVIQYSEQIENKIIIITSTEYQIQILENQIHSFYKKIHTDYVVINVTSCKELIQQIIQFQCQQDFQTIYSNEIDIDELFIQHLLQQDTQESHQLQVLLNLDELTTQQKQQYDEFALLGQNLFVDQLFNGYNAVKELDPNITIPTQFSKFITNQYLSSNQQYQKYGILQYLRTIIYPQIKIILIINQQRISLDAFPEIKQIIKSYKYLNTQNTVMILIDKNIQQMDKKTNLKSLQKYILKQNIMKFSLNLIDDILCFSPHKALTEMYNKSILNNNLLQISDSIEFQMSNNKFDMYQIYFQFIISSGCYQTINIIQDQQIQSAINLASKQLGWYQDYFAFNYINQSKFEEILLEYRLAREMSISPIDILYIFNVKSQLISIEQLQKYTQVSQEYLFTQLEQLTYQRLLNKISTNKYVISDIQMGTKILYYCSYRDQSYISNILFWDLISRYQIIQTFSQSEQIYSEELLSQLSRMYYCILQTKSCTIAQHKVEAEQLQLERSSFNDPSFSLVNTMDEIFQMSLQDISSSSSEDSFHSFQFQIQSPMTPQDITLYEKNRKAKRKVISYLIKIKVCLMFVATINQSTQVQNIFLQLSQILITTQYYINEAKALCDSNKEQNYYKQLINLETSCILYYFLFSNQPSSIILLSELNNRNLTITQYTLIAWRLINLQKINEANKYILSILKSHDESYNFIDKILSYRVIFDKFQEQTLNVNEYIFIVNLVQEYNNITIIDTLNDKVKFVLLLELLLLVYLLTDQQQSLLSTALLIIQIHVQYKFKTIISDVSIYIMQVNLQKYLTHTREKYYLMTQLLRISIDQLNLKLIQNYQTNLRSDEIFNTQYIMKQADNIIFINQLLQSTPKFVIYFINFEDKLPNYTTQLHMSFFDYQHHIRVQNISNVFGYYLTLNSEKTKYYLLSLLNENEVLEQIIKKIIQNIYDEQQNIYFDNNVISLIIEKLNQNFYSGNVVYAQHLYSIIKIYMTLTQQSKYNQFKLLHDKIQHYEDKSYKFWDNNQYDVQFLQNQQNLSLEQYESMFYNNNYLSMLTRQYYTVCLNRALKDANPYVEADNYIPFINYWCQ</sequence>